<evidence type="ECO:0000256" key="2">
    <source>
        <dbReference type="SAM" id="MobiDB-lite"/>
    </source>
</evidence>
<evidence type="ECO:0000313" key="5">
    <source>
        <dbReference type="Proteomes" id="UP000310158"/>
    </source>
</evidence>
<feature type="domain" description="SWIM-type" evidence="3">
    <location>
        <begin position="556"/>
        <end position="589"/>
    </location>
</feature>
<dbReference type="OrthoDB" id="3262412at2759"/>
<evidence type="ECO:0000313" key="4">
    <source>
        <dbReference type="EMBL" id="THH12617.1"/>
    </source>
</evidence>
<dbReference type="EMBL" id="SGPL01000439">
    <property type="protein sequence ID" value="THH12617.1"/>
    <property type="molecule type" value="Genomic_DNA"/>
</dbReference>
<proteinExistence type="predicted"/>
<reference evidence="4 5" key="1">
    <citation type="submission" date="2019-02" db="EMBL/GenBank/DDBJ databases">
        <title>Genome sequencing of the rare red list fungi Bondarzewia mesenterica.</title>
        <authorList>
            <person name="Buettner E."/>
            <person name="Kellner H."/>
        </authorList>
    </citation>
    <scope>NUCLEOTIDE SEQUENCE [LARGE SCALE GENOMIC DNA]</scope>
    <source>
        <strain evidence="4 5">DSM 108281</strain>
    </source>
</reference>
<dbReference type="PANTHER" id="PTHR31569">
    <property type="entry name" value="SWIM-TYPE DOMAIN-CONTAINING PROTEIN"/>
    <property type="match status" value="1"/>
</dbReference>
<sequence length="782" mass="89631">MNIKCHCQGVAAEQAHRCCNGATASDKLSTVALGRQAGGRGKFAQQSQQGNGAGSERFSCILTLTVNVYDKRLIPLFPTLTALINCVIVWDGRLSLDEASSANCDWAQYRVEPITLVPEEGLIALAFLLPGMIDKWKHCLREIAMDSAWNTNGSRYEVYVLLGEVQGFGLPLGYLLIQSNAATHGAKENLLRQLLRHVRKKKIKPSFTLSDKDFAEINAFRHVFPEAKHQLCFWHVIRAVKKRLSILRRAPAYYDAKAAQAEFHWVSQDFLPVGQSGDKLQPLPRTIPVIKLRLNGVLQATQPPLMPRLFIRIPPASKQTPQVDEEVPTEDETLGDWKNDETGELLKKVSRFADDETDEEDAPDWFFEEGETRSGDPDYVFCPAPHRKQLLHLFTRHFCQHPIFHEPDKKPHSTTTYAIRQKQIREAAVYEMYQFCHQRQLNDVWAYFWNNWYSGKRWPLWARSTSPHLSRLRTTMTVENFWKQLKHEFLHHLLRPRLDQLIWILVAQVTPTYMYRAEILDTGYRAGRSRPLTAFQTYFKWSWIWLQSVKCSGKKYMTSIETWTCNCGAQKYNTHHLCKHLVQAVGPLPMTFWGQVIRRRAVPLYRHPDLRALNAAQASTTAAVRYDLPTHNGNISDRDDQGASTAIATHPSALGIIDTNGPHTPSRRKAPWTPLGDDSSGDEEMSRKVRVLERTTRDLIEAGEIILDQLPHRNNIWINSMHQQNIGAVAGHLVHDVRWVEATGHVRENTWPQTGDLEALRRSRNTMGYQVWRRDWQVQSSP</sequence>
<dbReference type="InterPro" id="IPR007527">
    <property type="entry name" value="Znf_SWIM"/>
</dbReference>
<comment type="caution">
    <text evidence="4">The sequence shown here is derived from an EMBL/GenBank/DDBJ whole genome shotgun (WGS) entry which is preliminary data.</text>
</comment>
<keyword evidence="5" id="KW-1185">Reference proteome</keyword>
<gene>
    <name evidence="4" type="ORF">EW146_g7526</name>
</gene>
<dbReference type="InterPro" id="IPR052579">
    <property type="entry name" value="Zinc_finger_SWIM"/>
</dbReference>
<evidence type="ECO:0000256" key="1">
    <source>
        <dbReference type="PROSITE-ProRule" id="PRU00325"/>
    </source>
</evidence>
<dbReference type="GO" id="GO:0008270">
    <property type="term" value="F:zinc ion binding"/>
    <property type="evidence" value="ECO:0007669"/>
    <property type="project" value="UniProtKB-KW"/>
</dbReference>
<dbReference type="InterPro" id="IPR018289">
    <property type="entry name" value="MULE_transposase_dom"/>
</dbReference>
<dbReference type="PANTHER" id="PTHR31569:SF4">
    <property type="entry name" value="SWIM-TYPE DOMAIN-CONTAINING PROTEIN"/>
    <property type="match status" value="1"/>
</dbReference>
<feature type="region of interest" description="Disordered" evidence="2">
    <location>
        <begin position="654"/>
        <end position="686"/>
    </location>
</feature>
<keyword evidence="1" id="KW-0863">Zinc-finger</keyword>
<dbReference type="AlphaFoldDB" id="A0A4S4LL28"/>
<evidence type="ECO:0000259" key="3">
    <source>
        <dbReference type="PROSITE" id="PS50966"/>
    </source>
</evidence>
<name>A0A4S4LL28_9AGAM</name>
<dbReference type="PROSITE" id="PS50966">
    <property type="entry name" value="ZF_SWIM"/>
    <property type="match status" value="1"/>
</dbReference>
<accession>A0A4S4LL28</accession>
<protein>
    <recommendedName>
        <fullName evidence="3">SWIM-type domain-containing protein</fullName>
    </recommendedName>
</protein>
<keyword evidence="1" id="KW-0862">Zinc</keyword>
<dbReference type="Pfam" id="PF10551">
    <property type="entry name" value="MULE"/>
    <property type="match status" value="1"/>
</dbReference>
<dbReference type="Proteomes" id="UP000310158">
    <property type="component" value="Unassembled WGS sequence"/>
</dbReference>
<organism evidence="4 5">
    <name type="scientific">Bondarzewia mesenterica</name>
    <dbReference type="NCBI Taxonomy" id="1095465"/>
    <lineage>
        <taxon>Eukaryota</taxon>
        <taxon>Fungi</taxon>
        <taxon>Dikarya</taxon>
        <taxon>Basidiomycota</taxon>
        <taxon>Agaricomycotina</taxon>
        <taxon>Agaricomycetes</taxon>
        <taxon>Russulales</taxon>
        <taxon>Bondarzewiaceae</taxon>
        <taxon>Bondarzewia</taxon>
    </lineage>
</organism>
<keyword evidence="1" id="KW-0479">Metal-binding</keyword>